<keyword evidence="4 6" id="KW-0694">RNA-binding</keyword>
<proteinExistence type="inferred from homology"/>
<evidence type="ECO:0000256" key="6">
    <source>
        <dbReference type="RuleBase" id="RU003870"/>
    </source>
</evidence>
<feature type="domain" description="Large ribosomal subunit protein uL6 alpha-beta" evidence="7">
    <location>
        <begin position="11"/>
        <end position="82"/>
    </location>
</feature>
<evidence type="ECO:0000313" key="9">
    <source>
        <dbReference type="Proteomes" id="UP000027180"/>
    </source>
</evidence>
<comment type="subunit">
    <text evidence="4">Part of the 50S ribosomal subunit.</text>
</comment>
<dbReference type="SUPFAM" id="SSF56053">
    <property type="entry name" value="Ribosomal protein L6"/>
    <property type="match status" value="2"/>
</dbReference>
<dbReference type="HAMAP" id="MF_01365_B">
    <property type="entry name" value="Ribosomal_uL6_B"/>
    <property type="match status" value="1"/>
</dbReference>
<keyword evidence="4 6" id="KW-0699">rRNA-binding</keyword>
<dbReference type="GO" id="GO:0022625">
    <property type="term" value="C:cytosolic large ribosomal subunit"/>
    <property type="evidence" value="ECO:0007669"/>
    <property type="project" value="UniProtKB-UniRule"/>
</dbReference>
<organism evidence="8 9">
    <name type="scientific">Rhizobium etli bv. mimosae str. IE4771</name>
    <dbReference type="NCBI Taxonomy" id="1432050"/>
    <lineage>
        <taxon>Bacteria</taxon>
        <taxon>Pseudomonadati</taxon>
        <taxon>Pseudomonadota</taxon>
        <taxon>Alphaproteobacteria</taxon>
        <taxon>Hyphomicrobiales</taxon>
        <taxon>Rhizobiaceae</taxon>
        <taxon>Rhizobium/Agrobacterium group</taxon>
        <taxon>Rhizobium</taxon>
    </lineage>
</organism>
<dbReference type="InterPro" id="IPR002358">
    <property type="entry name" value="Ribosomal_uL6_CS"/>
</dbReference>
<keyword evidence="3 4" id="KW-0687">Ribonucleoprotein</keyword>
<dbReference type="PRINTS" id="PR00059">
    <property type="entry name" value="RIBOSOMALL6"/>
</dbReference>
<evidence type="ECO:0000256" key="3">
    <source>
        <dbReference type="ARBA" id="ARBA00023274"/>
    </source>
</evidence>
<evidence type="ECO:0000256" key="1">
    <source>
        <dbReference type="ARBA" id="ARBA00009356"/>
    </source>
</evidence>
<dbReference type="NCBIfam" id="TIGR03654">
    <property type="entry name" value="L6_bact"/>
    <property type="match status" value="1"/>
</dbReference>
<dbReference type="Gene3D" id="3.90.930.12">
    <property type="entry name" value="Ribosomal protein L6, alpha-beta domain"/>
    <property type="match status" value="2"/>
</dbReference>
<dbReference type="InterPro" id="IPR036789">
    <property type="entry name" value="Ribosomal_uL6-like_a/b-dom_sf"/>
</dbReference>
<dbReference type="PIRSF" id="PIRSF002162">
    <property type="entry name" value="Ribosomal_L6"/>
    <property type="match status" value="1"/>
</dbReference>
<feature type="domain" description="Large ribosomal subunit protein uL6 alpha-beta" evidence="7">
    <location>
        <begin position="91"/>
        <end position="164"/>
    </location>
</feature>
<protein>
    <recommendedName>
        <fullName evidence="4">Large ribosomal subunit protein uL6</fullName>
    </recommendedName>
</protein>
<dbReference type="GO" id="GO:0002181">
    <property type="term" value="P:cytoplasmic translation"/>
    <property type="evidence" value="ECO:0007669"/>
    <property type="project" value="TreeGrafter"/>
</dbReference>
<evidence type="ECO:0000313" key="8">
    <source>
        <dbReference type="EMBL" id="AIC26882.1"/>
    </source>
</evidence>
<dbReference type="InterPro" id="IPR020040">
    <property type="entry name" value="Ribosomal_uL6_a/b-dom"/>
</dbReference>
<dbReference type="RefSeq" id="WP_038688286.1">
    <property type="nucleotide sequence ID" value="NZ_CP006986.1"/>
</dbReference>
<sequence>MSRIGKKPVQVPAGITATVDGQKVTAKGPKGELFFVANDEISLKLEDNAVVVTPVNQTKDARSKWGMSRTMIEGIFKGVKDGFERKLEINGVGYRAAMQGKNLQLALGFSHDVVYEPPVGITIAVPKPTEIVVSGINKQQVGQVAAEIREYRGPEPYKGKGVKYADERIVRKEGKKK</sequence>
<evidence type="ECO:0000259" key="7">
    <source>
        <dbReference type="Pfam" id="PF00347"/>
    </source>
</evidence>
<dbReference type="GO" id="GO:0003735">
    <property type="term" value="F:structural constituent of ribosome"/>
    <property type="evidence" value="ECO:0007669"/>
    <property type="project" value="UniProtKB-UniRule"/>
</dbReference>
<dbReference type="PANTHER" id="PTHR11655">
    <property type="entry name" value="60S/50S RIBOSOMAL PROTEIN L6/L9"/>
    <property type="match status" value="1"/>
</dbReference>
<name>A0A060HZ84_RHIET</name>
<dbReference type="KEGG" id="rei:IE4771_CH01755"/>
<dbReference type="FunFam" id="3.90.930.12:FF:000001">
    <property type="entry name" value="50S ribosomal protein L6"/>
    <property type="match status" value="1"/>
</dbReference>
<accession>A0A060HZ84</accession>
<dbReference type="Proteomes" id="UP000027180">
    <property type="component" value="Chromosome"/>
</dbReference>
<reference evidence="8 9" key="1">
    <citation type="submission" date="2013-12" db="EMBL/GenBank/DDBJ databases">
        <title>Complete genome sequence of Rhizobium etli bv. mimosae IE4771.</title>
        <authorList>
            <person name="Bustos P."/>
            <person name="Santamaria R.I."/>
            <person name="Lozano L."/>
            <person name="Ormeno-Orrillo E."/>
            <person name="Rogel M.A."/>
            <person name="Romero D."/>
            <person name="Cevallos M.A."/>
            <person name="Martinez-Romero E."/>
            <person name="Gonzalez V."/>
        </authorList>
    </citation>
    <scope>NUCLEOTIDE SEQUENCE [LARGE SCALE GENOMIC DNA]</scope>
    <source>
        <strain evidence="8 9">IE4771</strain>
    </source>
</reference>
<comment type="similarity">
    <text evidence="1 4 5">Belongs to the universal ribosomal protein uL6 family.</text>
</comment>
<dbReference type="InterPro" id="IPR000702">
    <property type="entry name" value="Ribosomal_uL6-like"/>
</dbReference>
<comment type="function">
    <text evidence="4 6">This protein binds to the 23S rRNA, and is important in its secondary structure. It is located near the subunit interface in the base of the L7/L12 stalk, and near the tRNA binding site of the peptidyltransferase center.</text>
</comment>
<keyword evidence="2 4" id="KW-0689">Ribosomal protein</keyword>
<dbReference type="EMBL" id="CP006986">
    <property type="protein sequence ID" value="AIC26882.1"/>
    <property type="molecule type" value="Genomic_DNA"/>
</dbReference>
<evidence type="ECO:0000256" key="2">
    <source>
        <dbReference type="ARBA" id="ARBA00022980"/>
    </source>
</evidence>
<dbReference type="OrthoDB" id="9805007at2"/>
<dbReference type="AlphaFoldDB" id="A0A060HZ84"/>
<evidence type="ECO:0000256" key="4">
    <source>
        <dbReference type="HAMAP-Rule" id="MF_01365"/>
    </source>
</evidence>
<dbReference type="InterPro" id="IPR019906">
    <property type="entry name" value="Ribosomal_uL6_bac-type"/>
</dbReference>
<dbReference type="PROSITE" id="PS00525">
    <property type="entry name" value="RIBOSOMAL_L6_1"/>
    <property type="match status" value="1"/>
</dbReference>
<dbReference type="PANTHER" id="PTHR11655:SF14">
    <property type="entry name" value="LARGE RIBOSOMAL SUBUNIT PROTEIN UL6M"/>
    <property type="match status" value="1"/>
</dbReference>
<gene>
    <name evidence="4 8" type="primary">rplF</name>
    <name evidence="8" type="ORF">IE4771_CH01755</name>
</gene>
<evidence type="ECO:0000256" key="5">
    <source>
        <dbReference type="RuleBase" id="RU003869"/>
    </source>
</evidence>
<dbReference type="GO" id="GO:0019843">
    <property type="term" value="F:rRNA binding"/>
    <property type="evidence" value="ECO:0007669"/>
    <property type="project" value="UniProtKB-UniRule"/>
</dbReference>
<dbReference type="Pfam" id="PF00347">
    <property type="entry name" value="Ribosomal_L6"/>
    <property type="match status" value="2"/>
</dbReference>
<dbReference type="HOGENOM" id="CLU_065464_1_2_5"/>